<reference evidence="2" key="1">
    <citation type="submission" date="2020-02" db="EMBL/GenBank/DDBJ databases">
        <authorList>
            <person name="Meier V. D."/>
        </authorList>
    </citation>
    <scope>NUCLEOTIDE SEQUENCE</scope>
    <source>
        <strain evidence="2">AVDCRST_MAG73</strain>
    </source>
</reference>
<gene>
    <name evidence="2" type="ORF">AVDCRST_MAG73-4257</name>
</gene>
<protein>
    <submittedName>
        <fullName evidence="2">Uncharacterized protein</fullName>
    </submittedName>
</protein>
<organism evidence="2">
    <name type="scientific">uncultured Thermomicrobiales bacterium</name>
    <dbReference type="NCBI Taxonomy" id="1645740"/>
    <lineage>
        <taxon>Bacteria</taxon>
        <taxon>Pseudomonadati</taxon>
        <taxon>Thermomicrobiota</taxon>
        <taxon>Thermomicrobia</taxon>
        <taxon>Thermomicrobiales</taxon>
        <taxon>environmental samples</taxon>
    </lineage>
</organism>
<feature type="non-terminal residue" evidence="2">
    <location>
        <position position="1"/>
    </location>
</feature>
<sequence>WPSIVARITNSHREKQPLCRDPQSATGKTMTGTQPERSPPPGSGSGGCRGR</sequence>
<dbReference type="EMBL" id="CADCWE010000271">
    <property type="protein sequence ID" value="CAA9566756.1"/>
    <property type="molecule type" value="Genomic_DNA"/>
</dbReference>
<proteinExistence type="predicted"/>
<feature type="region of interest" description="Disordered" evidence="1">
    <location>
        <begin position="1"/>
        <end position="51"/>
    </location>
</feature>
<name>A0A6J4V222_9BACT</name>
<dbReference type="AlphaFoldDB" id="A0A6J4V222"/>
<accession>A0A6J4V222</accession>
<feature type="non-terminal residue" evidence="2">
    <location>
        <position position="51"/>
    </location>
</feature>
<evidence type="ECO:0000313" key="2">
    <source>
        <dbReference type="EMBL" id="CAA9566756.1"/>
    </source>
</evidence>
<evidence type="ECO:0000256" key="1">
    <source>
        <dbReference type="SAM" id="MobiDB-lite"/>
    </source>
</evidence>
<feature type="compositionally biased region" description="Polar residues" evidence="1">
    <location>
        <begin position="23"/>
        <end position="36"/>
    </location>
</feature>